<evidence type="ECO:0000313" key="2">
    <source>
        <dbReference type="Proteomes" id="UP001055879"/>
    </source>
</evidence>
<organism evidence="1 2">
    <name type="scientific">Arctium lappa</name>
    <name type="common">Greater burdock</name>
    <name type="synonym">Lappa major</name>
    <dbReference type="NCBI Taxonomy" id="4217"/>
    <lineage>
        <taxon>Eukaryota</taxon>
        <taxon>Viridiplantae</taxon>
        <taxon>Streptophyta</taxon>
        <taxon>Embryophyta</taxon>
        <taxon>Tracheophyta</taxon>
        <taxon>Spermatophyta</taxon>
        <taxon>Magnoliopsida</taxon>
        <taxon>eudicotyledons</taxon>
        <taxon>Gunneridae</taxon>
        <taxon>Pentapetalae</taxon>
        <taxon>asterids</taxon>
        <taxon>campanulids</taxon>
        <taxon>Asterales</taxon>
        <taxon>Asteraceae</taxon>
        <taxon>Carduoideae</taxon>
        <taxon>Cardueae</taxon>
        <taxon>Arctiinae</taxon>
        <taxon>Arctium</taxon>
    </lineage>
</organism>
<gene>
    <name evidence="1" type="ORF">L6452_17633</name>
</gene>
<reference evidence="2" key="1">
    <citation type="journal article" date="2022" name="Mol. Ecol. Resour.">
        <title>The genomes of chicory, endive, great burdock and yacon provide insights into Asteraceae palaeo-polyploidization history and plant inulin production.</title>
        <authorList>
            <person name="Fan W."/>
            <person name="Wang S."/>
            <person name="Wang H."/>
            <person name="Wang A."/>
            <person name="Jiang F."/>
            <person name="Liu H."/>
            <person name="Zhao H."/>
            <person name="Xu D."/>
            <person name="Zhang Y."/>
        </authorList>
    </citation>
    <scope>NUCLEOTIDE SEQUENCE [LARGE SCALE GENOMIC DNA]</scope>
    <source>
        <strain evidence="2">cv. Niubang</strain>
    </source>
</reference>
<protein>
    <submittedName>
        <fullName evidence="1">Uncharacterized protein</fullName>
    </submittedName>
</protein>
<dbReference type="Proteomes" id="UP001055879">
    <property type="component" value="Linkage Group LG05"/>
</dbReference>
<accession>A0ACB9C477</accession>
<comment type="caution">
    <text evidence="1">The sequence shown here is derived from an EMBL/GenBank/DDBJ whole genome shotgun (WGS) entry which is preliminary data.</text>
</comment>
<evidence type="ECO:0000313" key="1">
    <source>
        <dbReference type="EMBL" id="KAI3728988.1"/>
    </source>
</evidence>
<dbReference type="EMBL" id="CM042051">
    <property type="protein sequence ID" value="KAI3728988.1"/>
    <property type="molecule type" value="Genomic_DNA"/>
</dbReference>
<proteinExistence type="predicted"/>
<keyword evidence="2" id="KW-1185">Reference proteome</keyword>
<sequence length="112" mass="12906">MVDQLSSANSLPPLPEDTVPQAMLRAIVNQNQCLLEEDHDLVSCLEVYEKKIGQKKAKILNERKISHMRKADYEDTSRKLWEKTIAMDKLLAKINNVKSRCRCFAFSWVEGI</sequence>
<name>A0ACB9C477_ARCLA</name>
<reference evidence="1 2" key="2">
    <citation type="journal article" date="2022" name="Mol. Ecol. Resour.">
        <title>The genomes of chicory, endive, great burdock and yacon provide insights into Asteraceae paleo-polyploidization history and plant inulin production.</title>
        <authorList>
            <person name="Fan W."/>
            <person name="Wang S."/>
            <person name="Wang H."/>
            <person name="Wang A."/>
            <person name="Jiang F."/>
            <person name="Liu H."/>
            <person name="Zhao H."/>
            <person name="Xu D."/>
            <person name="Zhang Y."/>
        </authorList>
    </citation>
    <scope>NUCLEOTIDE SEQUENCE [LARGE SCALE GENOMIC DNA]</scope>
    <source>
        <strain evidence="2">cv. Niubang</strain>
    </source>
</reference>